<reference evidence="1" key="1">
    <citation type="journal article" date="2021" name="Proc. Natl. Acad. Sci. U.S.A.">
        <title>A Catalog of Tens of Thousands of Viruses from Human Metagenomes Reveals Hidden Associations with Chronic Diseases.</title>
        <authorList>
            <person name="Tisza M.J."/>
            <person name="Buck C.B."/>
        </authorList>
    </citation>
    <scope>NUCLEOTIDE SEQUENCE</scope>
    <source>
        <strain evidence="1">Ct2OM3</strain>
    </source>
</reference>
<protein>
    <submittedName>
        <fullName evidence="1">DNA binding protein</fullName>
    </submittedName>
</protein>
<evidence type="ECO:0000313" key="1">
    <source>
        <dbReference type="EMBL" id="DAD95802.1"/>
    </source>
</evidence>
<organism evidence="1">
    <name type="scientific">Microviridae sp. ct2OM3</name>
    <dbReference type="NCBI Taxonomy" id="2826724"/>
    <lineage>
        <taxon>Viruses</taxon>
        <taxon>Monodnaviria</taxon>
        <taxon>Sangervirae</taxon>
        <taxon>Phixviricota</taxon>
        <taxon>Malgrandaviricetes</taxon>
        <taxon>Petitvirales</taxon>
        <taxon>Microviridae</taxon>
    </lineage>
</organism>
<sequence>MNKAILAVWDSAVRAYAQPLTLPTTQVGLRSFIDEINRSDATNTLNTHPEDFELHHLADWDETTGQFMNFKEGPICIARAKDHKL</sequence>
<accession>A0A8S5NNF2</accession>
<dbReference type="Pfam" id="PF20577">
    <property type="entry name" value="Phage_ORF5"/>
    <property type="match status" value="1"/>
</dbReference>
<dbReference type="EMBL" id="BK015202">
    <property type="protein sequence ID" value="DAD95802.1"/>
    <property type="molecule type" value="Genomic_DNA"/>
</dbReference>
<proteinExistence type="predicted"/>
<dbReference type="InterPro" id="IPR046781">
    <property type="entry name" value="Phage_ORF5"/>
</dbReference>
<name>A0A8S5NNF2_9VIRU</name>